<keyword evidence="2" id="KW-0479">Metal-binding</keyword>
<dbReference type="PIRSF" id="PIRSF005622">
    <property type="entry name" value="Hydrgn_mat_hypD"/>
    <property type="match status" value="1"/>
</dbReference>
<dbReference type="InterPro" id="IPR042243">
    <property type="entry name" value="HypD_1"/>
</dbReference>
<dbReference type="EMBL" id="VZRA01000001">
    <property type="protein sequence ID" value="KAB0672268.1"/>
    <property type="molecule type" value="Genomic_DNA"/>
</dbReference>
<comment type="caution">
    <text evidence="4">The sequence shown here is derived from an EMBL/GenBank/DDBJ whole genome shotgun (WGS) entry which is preliminary data.</text>
</comment>
<evidence type="ECO:0000313" key="4">
    <source>
        <dbReference type="EMBL" id="KAB0672268.1"/>
    </source>
</evidence>
<dbReference type="Gene3D" id="3.40.50.11750">
    <property type="entry name" value="HypD, alpha/beta domain 1"/>
    <property type="match status" value="2"/>
</dbReference>
<sequence>MKFQDEFRDRELVKNMAANIRRMAERLTKPVNFMEVCGTHTMAIYQFGIRSLLPENVRLISGPGCPVCVTPVGYVDRAVACTADARNIVATFGDMLRVPGSRSSLMEERAKGADVRIVYSPLDAVALANANPERRVIFLGIGFETTAPTIAASILEATKLGLSNYYVLASHKTMPVPMEILTADPDLALSGYLCPAHVSTVIGANAYKPLAEKYRIPCVVTGFEPADVMQGIEMLLAQVLAGESRVEIQYSRAVSWEGNPKAQTIMERVFVPCDASWRGLGLLPGSGLAIKPELARFDAERALAIDPGEEQENPACRCGEVLKGKLSPFDCPLFATACTPESPVGACMVSSEGTCAAAYKYGR</sequence>
<keyword evidence="5" id="KW-1185">Reference proteome</keyword>
<organism evidence="4 5">
    <name type="scientific">Oryzomonas sagensis</name>
    <dbReference type="NCBI Taxonomy" id="2603857"/>
    <lineage>
        <taxon>Bacteria</taxon>
        <taxon>Pseudomonadati</taxon>
        <taxon>Thermodesulfobacteriota</taxon>
        <taxon>Desulfuromonadia</taxon>
        <taxon>Geobacterales</taxon>
        <taxon>Geobacteraceae</taxon>
        <taxon>Oryzomonas</taxon>
    </lineage>
</organism>
<dbReference type="Pfam" id="PF01924">
    <property type="entry name" value="HypD"/>
    <property type="match status" value="1"/>
</dbReference>
<comment type="similarity">
    <text evidence="1">Belongs to the HypD family.</text>
</comment>
<dbReference type="NCBIfam" id="TIGR00075">
    <property type="entry name" value="hypD"/>
    <property type="match status" value="1"/>
</dbReference>
<gene>
    <name evidence="4" type="primary">hypD</name>
    <name evidence="4" type="ORF">F6V30_06815</name>
</gene>
<evidence type="ECO:0000256" key="2">
    <source>
        <dbReference type="ARBA" id="ARBA00022723"/>
    </source>
</evidence>
<evidence type="ECO:0000256" key="1">
    <source>
        <dbReference type="ARBA" id="ARBA00007888"/>
    </source>
</evidence>
<evidence type="ECO:0000313" key="5">
    <source>
        <dbReference type="Proteomes" id="UP000798046"/>
    </source>
</evidence>
<dbReference type="Proteomes" id="UP000798046">
    <property type="component" value="Unassembled WGS sequence"/>
</dbReference>
<proteinExistence type="inferred from homology"/>
<accession>A0ABQ6TTD6</accession>
<evidence type="ECO:0000256" key="3">
    <source>
        <dbReference type="ARBA" id="ARBA00023004"/>
    </source>
</evidence>
<name>A0ABQ6TTD6_9BACT</name>
<dbReference type="Gene3D" id="6.10.20.100">
    <property type="match status" value="1"/>
</dbReference>
<dbReference type="PANTHER" id="PTHR30149">
    <property type="entry name" value="HYDROGENASE PROTEIN ASSEMBLY PROTEIN HYPD"/>
    <property type="match status" value="1"/>
</dbReference>
<keyword evidence="3" id="KW-0408">Iron</keyword>
<dbReference type="PANTHER" id="PTHR30149:SF0">
    <property type="entry name" value="HYDROGENASE MATURATION FACTOR HYPD"/>
    <property type="match status" value="1"/>
</dbReference>
<dbReference type="RefSeq" id="WP_151156102.1">
    <property type="nucleotide sequence ID" value="NZ_VZRA01000001.1"/>
</dbReference>
<reference evidence="4 5" key="1">
    <citation type="journal article" date="2020" name="Microorganisms">
        <title>Description of Three Novel Members in the Family Geobacteraceae, Oryzomonas japonicum gen. nov., sp. nov., Oryzomonas sagensis sp. nov., and Oryzomonas ruber sp. nov.</title>
        <authorList>
            <person name="Xu Z."/>
            <person name="Masuda Y."/>
            <person name="Hayakawa C."/>
            <person name="Ushijima N."/>
            <person name="Kawano K."/>
            <person name="Shiratori Y."/>
            <person name="Senoo K."/>
            <person name="Itoh H."/>
        </authorList>
    </citation>
    <scope>NUCLEOTIDE SEQUENCE [LARGE SCALE GENOMIC DNA]</scope>
    <source>
        <strain evidence="4 5">Red100</strain>
    </source>
</reference>
<dbReference type="InterPro" id="IPR002780">
    <property type="entry name" value="Hyd_form_HypD"/>
</dbReference>
<dbReference type="InterPro" id="IPR042244">
    <property type="entry name" value="HypD_2_sf"/>
</dbReference>
<protein>
    <submittedName>
        <fullName evidence="4">Hydrogenase formation protein HypD</fullName>
    </submittedName>
</protein>